<dbReference type="KEGG" id="sasa:106574085"/>
<sequence>MYMQDDMENLKDSFTMQLTDGCHTVQGTTKIIVLPVNDEKPWLLKNAGVEVDCMDRKVISGVVWRRRPGHSSQSDLLYPQHWAQVWEAAAQDAKHDPSSNDTENQLIYNVVPRYTLPS</sequence>
<reference evidence="2" key="1">
    <citation type="submission" date="2025-08" db="UniProtKB">
        <authorList>
            <consortium name="RefSeq"/>
        </authorList>
    </citation>
    <scope>IDENTIFICATION</scope>
</reference>
<protein>
    <submittedName>
        <fullName evidence="2">FRAS1-related extracellular matrix protein 1</fullName>
    </submittedName>
</protein>
<evidence type="ECO:0000313" key="2">
    <source>
        <dbReference type="RefSeq" id="XP_014005100.2"/>
    </source>
</evidence>
<name>A0A1S3MPT1_SALSA</name>
<gene>
    <name evidence="2" type="primary">LOC106574085</name>
</gene>
<evidence type="ECO:0000313" key="1">
    <source>
        <dbReference type="Proteomes" id="UP001652741"/>
    </source>
</evidence>
<organism evidence="1 2">
    <name type="scientific">Salmo salar</name>
    <name type="common">Atlantic salmon</name>
    <dbReference type="NCBI Taxonomy" id="8030"/>
    <lineage>
        <taxon>Eukaryota</taxon>
        <taxon>Metazoa</taxon>
        <taxon>Chordata</taxon>
        <taxon>Craniata</taxon>
        <taxon>Vertebrata</taxon>
        <taxon>Euteleostomi</taxon>
        <taxon>Actinopterygii</taxon>
        <taxon>Neopterygii</taxon>
        <taxon>Teleostei</taxon>
        <taxon>Protacanthopterygii</taxon>
        <taxon>Salmoniformes</taxon>
        <taxon>Salmonidae</taxon>
        <taxon>Salmoninae</taxon>
        <taxon>Salmo</taxon>
    </lineage>
</organism>
<dbReference type="Proteomes" id="UP001652741">
    <property type="component" value="Chromosome ssa16"/>
</dbReference>
<dbReference type="GeneID" id="106574085"/>
<dbReference type="PANTHER" id="PTHR45739:SF3">
    <property type="entry name" value="FRAS-RELATED EXTRACELLULAR MATRIX PROTEIN 1B PRECURSOR"/>
    <property type="match status" value="1"/>
</dbReference>
<dbReference type="PANTHER" id="PTHR45739">
    <property type="entry name" value="MATRIX PROTEIN, PUTATIVE-RELATED"/>
    <property type="match status" value="1"/>
</dbReference>
<proteinExistence type="predicted"/>
<dbReference type="InterPro" id="IPR051561">
    <property type="entry name" value="FRAS1_ECM"/>
</dbReference>
<dbReference type="AlphaFoldDB" id="A0A1S3MPT1"/>
<dbReference type="RefSeq" id="XP_014005100.2">
    <property type="nucleotide sequence ID" value="XM_014149625.2"/>
</dbReference>
<keyword evidence="1" id="KW-1185">Reference proteome</keyword>
<dbReference type="GO" id="GO:0009653">
    <property type="term" value="P:anatomical structure morphogenesis"/>
    <property type="evidence" value="ECO:0007669"/>
    <property type="project" value="TreeGrafter"/>
</dbReference>
<accession>A0A1S3MPT1</accession>